<proteinExistence type="predicted"/>
<keyword evidence="3" id="KW-1185">Reference proteome</keyword>
<evidence type="ECO:0000313" key="3">
    <source>
        <dbReference type="Proteomes" id="UP000275401"/>
    </source>
</evidence>
<comment type="caution">
    <text evidence="2">The sequence shown here is derived from an EMBL/GenBank/DDBJ whole genome shotgun (WGS) entry which is preliminary data.</text>
</comment>
<evidence type="ECO:0000256" key="1">
    <source>
        <dbReference type="SAM" id="MobiDB-lite"/>
    </source>
</evidence>
<gene>
    <name evidence="2" type="ORF">EEJ42_20125</name>
</gene>
<dbReference type="EMBL" id="RIBZ01000255">
    <property type="protein sequence ID" value="RNG22526.1"/>
    <property type="molecule type" value="Genomic_DNA"/>
</dbReference>
<sequence length="254" mass="28297">MEAIWILLLLFVLFIVSGAYVTVRVVRTAKRSLDRTVDQARRTVEDTRLRARQFSRPGAAGELAELRLSLRTSMSATEQALHAVAGQDRSVAESLNLFQRLGAHGRELDDDLKRLEREPDKTRLAALLPELRERTERITHSADSLRWAVRERAQRFAHDELDALGREIEMEAGALRHWTVEEPRAASGPRAASEPASGPRAASEPGSVPGSSPGEPAPHQQEQPSPPSLEPTPRPQPHSWQKPWQESSRPENTA</sequence>
<protein>
    <recommendedName>
        <fullName evidence="4">Secreted protein</fullName>
    </recommendedName>
</protein>
<feature type="compositionally biased region" description="Pro residues" evidence="1">
    <location>
        <begin position="224"/>
        <end position="236"/>
    </location>
</feature>
<name>A0A3M8VXS5_9ACTN</name>
<dbReference type="Proteomes" id="UP000275401">
    <property type="component" value="Unassembled WGS sequence"/>
</dbReference>
<accession>A0A3M8VXS5</accession>
<feature type="region of interest" description="Disordered" evidence="1">
    <location>
        <begin position="180"/>
        <end position="254"/>
    </location>
</feature>
<feature type="compositionally biased region" description="Low complexity" evidence="1">
    <location>
        <begin position="201"/>
        <end position="223"/>
    </location>
</feature>
<organism evidence="2 3">
    <name type="scientific">Streptomyces botrytidirepellens</name>
    <dbReference type="NCBI Taxonomy" id="2486417"/>
    <lineage>
        <taxon>Bacteria</taxon>
        <taxon>Bacillati</taxon>
        <taxon>Actinomycetota</taxon>
        <taxon>Actinomycetes</taxon>
        <taxon>Kitasatosporales</taxon>
        <taxon>Streptomycetaceae</taxon>
        <taxon>Streptomyces</taxon>
    </lineage>
</organism>
<dbReference type="AlphaFoldDB" id="A0A3M8VXS5"/>
<feature type="compositionally biased region" description="Polar residues" evidence="1">
    <location>
        <begin position="238"/>
        <end position="254"/>
    </location>
</feature>
<evidence type="ECO:0000313" key="2">
    <source>
        <dbReference type="EMBL" id="RNG22526.1"/>
    </source>
</evidence>
<reference evidence="2 3" key="1">
    <citation type="submission" date="2018-11" db="EMBL/GenBank/DDBJ databases">
        <title>The Potential of Streptomyces as Biocontrol Agents against the Tomato grey mould, Botrytis cinerea (Gray mold) Frontiers in Microbiology.</title>
        <authorList>
            <person name="Li D."/>
        </authorList>
    </citation>
    <scope>NUCLEOTIDE SEQUENCE [LARGE SCALE GENOMIC DNA]</scope>
    <source>
        <strain evidence="2 3">NEAU-LD23</strain>
    </source>
</reference>
<evidence type="ECO:0008006" key="4">
    <source>
        <dbReference type="Google" id="ProtNLM"/>
    </source>
</evidence>
<dbReference type="RefSeq" id="WP_123101476.1">
    <property type="nucleotide sequence ID" value="NZ_RIBZ01000255.1"/>
</dbReference>